<evidence type="ECO:0000313" key="3">
    <source>
        <dbReference type="EMBL" id="WMW25130.1"/>
    </source>
</evidence>
<dbReference type="GeneID" id="84233804"/>
<dbReference type="InterPro" id="IPR013538">
    <property type="entry name" value="ASHA1/2-like_C"/>
</dbReference>
<protein>
    <submittedName>
        <fullName evidence="3">SRPBCC family protein</fullName>
    </submittedName>
</protein>
<dbReference type="InterPro" id="IPR023393">
    <property type="entry name" value="START-like_dom_sf"/>
</dbReference>
<name>A0AA51UN74_9EURY</name>
<reference evidence="3 4" key="1">
    <citation type="submission" date="2023-08" db="EMBL/GenBank/DDBJ databases">
        <title>Methanolobus mangrovi sp. nov. and Methanolobus sediminis sp. nov, two novel methylotrophic methanogens isolated from mangrove sediments in China.</title>
        <authorList>
            <person name="Zhou J."/>
        </authorList>
    </citation>
    <scope>NUCLEOTIDE SEQUENCE [LARGE SCALE GENOMIC DNA]</scope>
    <source>
        <strain evidence="3 4">FTZ6</strain>
    </source>
</reference>
<dbReference type="EMBL" id="CP133592">
    <property type="protein sequence ID" value="WMW25130.1"/>
    <property type="molecule type" value="Genomic_DNA"/>
</dbReference>
<evidence type="ECO:0000259" key="2">
    <source>
        <dbReference type="Pfam" id="PF08327"/>
    </source>
</evidence>
<proteinExistence type="inferred from homology"/>
<dbReference type="RefSeq" id="WP_309310938.1">
    <property type="nucleotide sequence ID" value="NZ_CP133592.1"/>
</dbReference>
<dbReference type="CDD" id="cd08897">
    <property type="entry name" value="SRPBCC_CalC_Aha1-like_4"/>
    <property type="match status" value="1"/>
</dbReference>
<comment type="similarity">
    <text evidence="1">Belongs to the AHA1 family.</text>
</comment>
<dbReference type="SUPFAM" id="SSF55961">
    <property type="entry name" value="Bet v1-like"/>
    <property type="match status" value="1"/>
</dbReference>
<dbReference type="Gene3D" id="3.30.530.20">
    <property type="match status" value="1"/>
</dbReference>
<evidence type="ECO:0000313" key="4">
    <source>
        <dbReference type="Proteomes" id="UP001182908"/>
    </source>
</evidence>
<evidence type="ECO:0000256" key="1">
    <source>
        <dbReference type="ARBA" id="ARBA00006817"/>
    </source>
</evidence>
<dbReference type="KEGG" id="mseb:RE474_13765"/>
<dbReference type="Pfam" id="PF08327">
    <property type="entry name" value="AHSA1"/>
    <property type="match status" value="1"/>
</dbReference>
<accession>A0AA51UN74</accession>
<sequence>MKLSITIQAIIKAPVEDVWKYYTEPEHIIKWNSASDDWHTPKAENNLKIGGEFNSRMEAKDGSAGFNFKGTYTNVKENELIEYVMEEDNRKVKIEFRSIEEGTEIILIFEPETELPIEMQRDGWQSILNNFKKYVEENN</sequence>
<dbReference type="AlphaFoldDB" id="A0AA51UN74"/>
<dbReference type="Proteomes" id="UP001182908">
    <property type="component" value="Chromosome"/>
</dbReference>
<gene>
    <name evidence="3" type="ORF">RE474_13765</name>
</gene>
<organism evidence="3 4">
    <name type="scientific">Methanolobus sediminis</name>
    <dbReference type="NCBI Taxonomy" id="3072978"/>
    <lineage>
        <taxon>Archaea</taxon>
        <taxon>Methanobacteriati</taxon>
        <taxon>Methanobacteriota</taxon>
        <taxon>Stenosarchaea group</taxon>
        <taxon>Methanomicrobia</taxon>
        <taxon>Methanosarcinales</taxon>
        <taxon>Methanosarcinaceae</taxon>
        <taxon>Methanolobus</taxon>
    </lineage>
</organism>
<keyword evidence="4" id="KW-1185">Reference proteome</keyword>
<feature type="domain" description="Activator of Hsp90 ATPase homologue 1/2-like C-terminal" evidence="2">
    <location>
        <begin position="12"/>
        <end position="136"/>
    </location>
</feature>